<name>A0A1G6RXV5_9ACTN</name>
<accession>A0A1G6RXV5</accession>
<dbReference type="EMBL" id="FMZF01000005">
    <property type="protein sequence ID" value="SDD08766.1"/>
    <property type="molecule type" value="Genomic_DNA"/>
</dbReference>
<keyword evidence="3" id="KW-1185">Reference proteome</keyword>
<evidence type="ECO:0000313" key="3">
    <source>
        <dbReference type="Proteomes" id="UP000199416"/>
    </source>
</evidence>
<evidence type="ECO:0008006" key="4">
    <source>
        <dbReference type="Google" id="ProtNLM"/>
    </source>
</evidence>
<evidence type="ECO:0000313" key="2">
    <source>
        <dbReference type="EMBL" id="SDD08766.1"/>
    </source>
</evidence>
<feature type="region of interest" description="Disordered" evidence="1">
    <location>
        <begin position="1"/>
        <end position="32"/>
    </location>
</feature>
<organism evidence="2 3">
    <name type="scientific">Geodermatophilus telluris</name>
    <dbReference type="NCBI Taxonomy" id="1190417"/>
    <lineage>
        <taxon>Bacteria</taxon>
        <taxon>Bacillati</taxon>
        <taxon>Actinomycetota</taxon>
        <taxon>Actinomycetes</taxon>
        <taxon>Geodermatophilales</taxon>
        <taxon>Geodermatophilaceae</taxon>
        <taxon>Geodermatophilus</taxon>
    </lineage>
</organism>
<dbReference type="STRING" id="1190417.SAMN05660690_3336"/>
<evidence type="ECO:0000256" key="1">
    <source>
        <dbReference type="SAM" id="MobiDB-lite"/>
    </source>
</evidence>
<dbReference type="AlphaFoldDB" id="A0A1G6RXV5"/>
<sequence length="156" mass="15676">MALTTDPGDGRRRDDGPVPEVLAAATASARREDAALVPPPALLRRVMDAVRAEPRPSGAPVVLSAAPGARVEVAEAAVLRVVRAAVESAGDVRAGRCRVDAGGGVLRVSVSVSVTARAGVPLPELADRVRARVAAVAGATLGLPVAAVDVAVEDVT</sequence>
<gene>
    <name evidence="2" type="ORF">SAMN05660690_3336</name>
</gene>
<protein>
    <recommendedName>
        <fullName evidence="4">Asp23 family, cell envelope-related function</fullName>
    </recommendedName>
</protein>
<proteinExistence type="predicted"/>
<dbReference type="RefSeq" id="WP_091367118.1">
    <property type="nucleotide sequence ID" value="NZ_FMZF01000005.1"/>
</dbReference>
<reference evidence="3" key="1">
    <citation type="submission" date="2016-10" db="EMBL/GenBank/DDBJ databases">
        <authorList>
            <person name="Varghese N."/>
            <person name="Submissions S."/>
        </authorList>
    </citation>
    <scope>NUCLEOTIDE SEQUENCE [LARGE SCALE GENOMIC DNA]</scope>
    <source>
        <strain evidence="3">DSM 45421</strain>
    </source>
</reference>
<dbReference type="Proteomes" id="UP000199416">
    <property type="component" value="Unassembled WGS sequence"/>
</dbReference>